<protein>
    <submittedName>
        <fullName evidence="2">Uncharacterized protein</fullName>
    </submittedName>
</protein>
<feature type="transmembrane region" description="Helical" evidence="1">
    <location>
        <begin position="6"/>
        <end position="24"/>
    </location>
</feature>
<evidence type="ECO:0000313" key="2">
    <source>
        <dbReference type="EMBL" id="KAA5836718.1"/>
    </source>
</evidence>
<evidence type="ECO:0000256" key="1">
    <source>
        <dbReference type="SAM" id="Phobius"/>
    </source>
</evidence>
<organism evidence="2 3">
    <name type="scientific">Pseudomonas chlororaphis</name>
    <dbReference type="NCBI Taxonomy" id="587753"/>
    <lineage>
        <taxon>Bacteria</taxon>
        <taxon>Pseudomonadati</taxon>
        <taxon>Pseudomonadota</taxon>
        <taxon>Gammaproteobacteria</taxon>
        <taxon>Pseudomonadales</taxon>
        <taxon>Pseudomonadaceae</taxon>
        <taxon>Pseudomonas</taxon>
    </lineage>
</organism>
<comment type="caution">
    <text evidence="2">The sequence shown here is derived from an EMBL/GenBank/DDBJ whole genome shotgun (WGS) entry which is preliminary data.</text>
</comment>
<name>A0AB34BWZ0_9PSED</name>
<dbReference type="Proteomes" id="UP000323924">
    <property type="component" value="Unassembled WGS sequence"/>
</dbReference>
<proteinExistence type="predicted"/>
<dbReference type="GeneID" id="93400600"/>
<gene>
    <name evidence="2" type="ORF">F2A38_28195</name>
</gene>
<feature type="transmembrane region" description="Helical" evidence="1">
    <location>
        <begin position="31"/>
        <end position="52"/>
    </location>
</feature>
<feature type="transmembrane region" description="Helical" evidence="1">
    <location>
        <begin position="80"/>
        <end position="103"/>
    </location>
</feature>
<sequence>MESLPSMLGVVLGVAPAFIILSAVKGMQPWRIWTLIAGLALVANATLMLGMMTDFAPLFKALQSQGTLTEEVASNAQKHLALWVVMFPAIVGAIGANYLTAWFQSKKP</sequence>
<reference evidence="2 3" key="1">
    <citation type="submission" date="2019-09" db="EMBL/GenBank/DDBJ databases">
        <authorList>
            <person name="Vacheron J."/>
            <person name="Dubost A."/>
            <person name="Prigent-Combaret C."/>
            <person name="Muller D."/>
        </authorList>
    </citation>
    <scope>NUCLEOTIDE SEQUENCE [LARGE SCALE GENOMIC DNA]</scope>
    <source>
        <strain evidence="2 3">JV497</strain>
    </source>
</reference>
<dbReference type="RefSeq" id="WP_125737953.1">
    <property type="nucleotide sequence ID" value="NZ_CP118141.1"/>
</dbReference>
<keyword evidence="1" id="KW-0812">Transmembrane</keyword>
<accession>A0AB34BWZ0</accession>
<evidence type="ECO:0000313" key="3">
    <source>
        <dbReference type="Proteomes" id="UP000323924"/>
    </source>
</evidence>
<dbReference type="AlphaFoldDB" id="A0AB34BWZ0"/>
<keyword evidence="1" id="KW-1133">Transmembrane helix</keyword>
<dbReference type="EMBL" id="VWPC01000030">
    <property type="protein sequence ID" value="KAA5836718.1"/>
    <property type="molecule type" value="Genomic_DNA"/>
</dbReference>
<keyword evidence="1" id="KW-0472">Membrane</keyword>